<evidence type="ECO:0000256" key="4">
    <source>
        <dbReference type="ARBA" id="ARBA00022741"/>
    </source>
</evidence>
<sequence>MPREQLLYLSDIMQAINNIQKYVGDNSFEDFSNDQMRIDAVIRNFEIIGEATKSISTHIKEQFPKTDWKSIAGFRDILIHGYFGIDTEILWDVIENKLPELKEEINQIINSKNY</sequence>
<dbReference type="Pfam" id="PF01934">
    <property type="entry name" value="HepT-like"/>
    <property type="match status" value="1"/>
</dbReference>
<evidence type="ECO:0000256" key="1">
    <source>
        <dbReference type="ARBA" id="ARBA00022553"/>
    </source>
</evidence>
<evidence type="ECO:0000256" key="3">
    <source>
        <dbReference type="ARBA" id="ARBA00022722"/>
    </source>
</evidence>
<keyword evidence="5" id="KW-0378">Hydrolase</keyword>
<proteinExistence type="predicted"/>
<organism evidence="6 7">
    <name type="scientific">Methanospirillum hungatei</name>
    <dbReference type="NCBI Taxonomy" id="2203"/>
    <lineage>
        <taxon>Archaea</taxon>
        <taxon>Methanobacteriati</taxon>
        <taxon>Methanobacteriota</taxon>
        <taxon>Stenosarchaea group</taxon>
        <taxon>Methanomicrobia</taxon>
        <taxon>Methanomicrobiales</taxon>
        <taxon>Methanospirillaceae</taxon>
        <taxon>Methanospirillum</taxon>
    </lineage>
</organism>
<dbReference type="PANTHER" id="PTHR34139:SF1">
    <property type="entry name" value="RNASE MJ1380-RELATED"/>
    <property type="match status" value="1"/>
</dbReference>
<dbReference type="EMBL" id="CP077107">
    <property type="protein sequence ID" value="QXO95669.1"/>
    <property type="molecule type" value="Genomic_DNA"/>
</dbReference>
<keyword evidence="4" id="KW-0547">Nucleotide-binding</keyword>
<name>A0A8F5ZHB2_METHU</name>
<dbReference type="OrthoDB" id="318716at2157"/>
<gene>
    <name evidence="6" type="ORF">KSK55_04540</name>
</gene>
<reference evidence="6 7" key="1">
    <citation type="submission" date="2021-06" db="EMBL/GenBank/DDBJ databases">
        <title>Complete genome sequence of the secondary alcohol utilizing methanogen Methanospirillum hungatei strain GP1.</title>
        <authorList>
            <person name="Day L.A."/>
            <person name="Costa K.C."/>
        </authorList>
    </citation>
    <scope>NUCLEOTIDE SEQUENCE [LARGE SCALE GENOMIC DNA]</scope>
    <source>
        <strain evidence="6 7">GP1</strain>
    </source>
</reference>
<evidence type="ECO:0000313" key="7">
    <source>
        <dbReference type="Proteomes" id="UP000694228"/>
    </source>
</evidence>
<accession>A0A8F5ZHB2</accession>
<evidence type="ECO:0000313" key="6">
    <source>
        <dbReference type="EMBL" id="QXO95669.1"/>
    </source>
</evidence>
<dbReference type="GO" id="GO:0016787">
    <property type="term" value="F:hydrolase activity"/>
    <property type="evidence" value="ECO:0007669"/>
    <property type="project" value="UniProtKB-KW"/>
</dbReference>
<dbReference type="PANTHER" id="PTHR34139">
    <property type="entry name" value="UPF0331 PROTEIN MJ0127"/>
    <property type="match status" value="1"/>
</dbReference>
<dbReference type="Proteomes" id="UP000694228">
    <property type="component" value="Chromosome"/>
</dbReference>
<dbReference type="GO" id="GO:0110001">
    <property type="term" value="C:toxin-antitoxin complex"/>
    <property type="evidence" value="ECO:0007669"/>
    <property type="project" value="InterPro"/>
</dbReference>
<dbReference type="GO" id="GO:0000166">
    <property type="term" value="F:nucleotide binding"/>
    <property type="evidence" value="ECO:0007669"/>
    <property type="project" value="UniProtKB-KW"/>
</dbReference>
<dbReference type="AlphaFoldDB" id="A0A8F5ZHB2"/>
<keyword evidence="3" id="KW-0540">Nuclease</keyword>
<keyword evidence="1" id="KW-0597">Phosphoprotein</keyword>
<evidence type="ECO:0000256" key="5">
    <source>
        <dbReference type="ARBA" id="ARBA00022801"/>
    </source>
</evidence>
<protein>
    <submittedName>
        <fullName evidence="6">DUF86 domain-containing protein</fullName>
    </submittedName>
</protein>
<evidence type="ECO:0000256" key="2">
    <source>
        <dbReference type="ARBA" id="ARBA00022649"/>
    </source>
</evidence>
<keyword evidence="2" id="KW-1277">Toxin-antitoxin system</keyword>
<dbReference type="GO" id="GO:0004540">
    <property type="term" value="F:RNA nuclease activity"/>
    <property type="evidence" value="ECO:0007669"/>
    <property type="project" value="InterPro"/>
</dbReference>
<dbReference type="InterPro" id="IPR008201">
    <property type="entry name" value="HepT-like"/>
</dbReference>
<dbReference type="InterPro" id="IPR051813">
    <property type="entry name" value="HepT_RNase_toxin"/>
</dbReference>